<dbReference type="Proteomes" id="UP000663869">
    <property type="component" value="Unassembled WGS sequence"/>
</dbReference>
<dbReference type="EMBL" id="CAJNYU010000613">
    <property type="protein sequence ID" value="CAF3376668.1"/>
    <property type="molecule type" value="Genomic_DNA"/>
</dbReference>
<dbReference type="SUPFAM" id="SSF53300">
    <property type="entry name" value="vWA-like"/>
    <property type="match status" value="1"/>
</dbReference>
<evidence type="ECO:0000313" key="2">
    <source>
        <dbReference type="Proteomes" id="UP000663869"/>
    </source>
</evidence>
<protein>
    <submittedName>
        <fullName evidence="1">Uncharacterized protein</fullName>
    </submittedName>
</protein>
<comment type="caution">
    <text evidence="1">The sequence shown here is derived from an EMBL/GenBank/DDBJ whole genome shotgun (WGS) entry which is preliminary data.</text>
</comment>
<dbReference type="AlphaFoldDB" id="A0A817YAY0"/>
<gene>
    <name evidence="1" type="ORF">FME351_LOCUS6846</name>
</gene>
<reference evidence="1" key="1">
    <citation type="submission" date="2021-02" db="EMBL/GenBank/DDBJ databases">
        <authorList>
            <person name="Nowell W R."/>
        </authorList>
    </citation>
    <scope>NUCLEOTIDE SEQUENCE</scope>
</reference>
<evidence type="ECO:0000313" key="1">
    <source>
        <dbReference type="EMBL" id="CAF3376668.1"/>
    </source>
</evidence>
<name>A0A817YAY0_9BILA</name>
<accession>A0A817YAY0</accession>
<sequence length="152" mass="17275">MDIDFSSDSNTFVACFGAIMEALEKSYSNLETHDSIISHTDKILQQIEQQLENYVSELVRIDMLLSICAALNKIGIEDFNVLTFGKQIELIKSYKQNYGRLFLHHLLNALKIDDETTLLNDAVFVASEFLKQQSTHNNNHGPMFIFVLTDGL</sequence>
<organism evidence="1 2">
    <name type="scientific">Rotaria socialis</name>
    <dbReference type="NCBI Taxonomy" id="392032"/>
    <lineage>
        <taxon>Eukaryota</taxon>
        <taxon>Metazoa</taxon>
        <taxon>Spiralia</taxon>
        <taxon>Gnathifera</taxon>
        <taxon>Rotifera</taxon>
        <taxon>Eurotatoria</taxon>
        <taxon>Bdelloidea</taxon>
        <taxon>Philodinida</taxon>
        <taxon>Philodinidae</taxon>
        <taxon>Rotaria</taxon>
    </lineage>
</organism>
<dbReference type="InterPro" id="IPR036465">
    <property type="entry name" value="vWFA_dom_sf"/>
</dbReference>
<proteinExistence type="predicted"/>